<keyword evidence="3 6" id="KW-0732">Signal</keyword>
<dbReference type="STRING" id="283786.SAMN04487990_11161"/>
<dbReference type="PROSITE" id="PS51935">
    <property type="entry name" value="NLPC_P60"/>
    <property type="match status" value="1"/>
</dbReference>
<evidence type="ECO:0000259" key="7">
    <source>
        <dbReference type="PROSITE" id="PS51935"/>
    </source>
</evidence>
<dbReference type="RefSeq" id="WP_092134500.1">
    <property type="nucleotide sequence ID" value="NZ_FNQK01000011.1"/>
</dbReference>
<evidence type="ECO:0000256" key="4">
    <source>
        <dbReference type="ARBA" id="ARBA00022801"/>
    </source>
</evidence>
<evidence type="ECO:0000256" key="1">
    <source>
        <dbReference type="ARBA" id="ARBA00007074"/>
    </source>
</evidence>
<dbReference type="PROSITE" id="PS51257">
    <property type="entry name" value="PROKAR_LIPOPROTEIN"/>
    <property type="match status" value="1"/>
</dbReference>
<feature type="signal peptide" evidence="6">
    <location>
        <begin position="1"/>
        <end position="18"/>
    </location>
</feature>
<dbReference type="EMBL" id="FNQK01000011">
    <property type="protein sequence ID" value="SEA37165.1"/>
    <property type="molecule type" value="Genomic_DNA"/>
</dbReference>
<dbReference type="SUPFAM" id="SSF54001">
    <property type="entry name" value="Cysteine proteinases"/>
    <property type="match status" value="1"/>
</dbReference>
<gene>
    <name evidence="8" type="ORF">SAMN04487990_11161</name>
</gene>
<dbReference type="Pfam" id="PF00877">
    <property type="entry name" value="NLPC_P60"/>
    <property type="match status" value="1"/>
</dbReference>
<keyword evidence="9" id="KW-1185">Reference proteome</keyword>
<keyword evidence="2" id="KW-0645">Protease</keyword>
<feature type="domain" description="NlpC/P60" evidence="7">
    <location>
        <begin position="47"/>
        <end position="174"/>
    </location>
</feature>
<keyword evidence="4" id="KW-0378">Hydrolase</keyword>
<evidence type="ECO:0000256" key="5">
    <source>
        <dbReference type="ARBA" id="ARBA00022807"/>
    </source>
</evidence>
<protein>
    <submittedName>
        <fullName evidence="8">NlpC/P60 family protein</fullName>
    </submittedName>
</protein>
<dbReference type="InterPro" id="IPR038765">
    <property type="entry name" value="Papain-like_cys_pep_sf"/>
</dbReference>
<evidence type="ECO:0000256" key="3">
    <source>
        <dbReference type="ARBA" id="ARBA00022729"/>
    </source>
</evidence>
<dbReference type="Proteomes" id="UP000198846">
    <property type="component" value="Unassembled WGS sequence"/>
</dbReference>
<proteinExistence type="inferred from homology"/>
<comment type="similarity">
    <text evidence="1">Belongs to the peptidase C40 family.</text>
</comment>
<dbReference type="GO" id="GO:0008234">
    <property type="term" value="F:cysteine-type peptidase activity"/>
    <property type="evidence" value="ECO:0007669"/>
    <property type="project" value="UniProtKB-KW"/>
</dbReference>
<evidence type="ECO:0000313" key="9">
    <source>
        <dbReference type="Proteomes" id="UP000198846"/>
    </source>
</evidence>
<evidence type="ECO:0000256" key="2">
    <source>
        <dbReference type="ARBA" id="ARBA00022670"/>
    </source>
</evidence>
<evidence type="ECO:0000256" key="6">
    <source>
        <dbReference type="SAM" id="SignalP"/>
    </source>
</evidence>
<dbReference type="InterPro" id="IPR052062">
    <property type="entry name" value="Murein_DD/LD_carboxypeptidase"/>
</dbReference>
<dbReference type="PANTHER" id="PTHR47360:SF1">
    <property type="entry name" value="ENDOPEPTIDASE NLPC-RELATED"/>
    <property type="match status" value="1"/>
</dbReference>
<feature type="chain" id="PRO_5011793953" evidence="6">
    <location>
        <begin position="19"/>
        <end position="174"/>
    </location>
</feature>
<dbReference type="OrthoDB" id="9807055at2"/>
<keyword evidence="5" id="KW-0788">Thiol protease</keyword>
<organism evidence="8 9">
    <name type="scientific">Bizionia paragorgiae</name>
    <dbReference type="NCBI Taxonomy" id="283786"/>
    <lineage>
        <taxon>Bacteria</taxon>
        <taxon>Pseudomonadati</taxon>
        <taxon>Bacteroidota</taxon>
        <taxon>Flavobacteriia</taxon>
        <taxon>Flavobacteriales</taxon>
        <taxon>Flavobacteriaceae</taxon>
        <taxon>Bizionia</taxon>
    </lineage>
</organism>
<dbReference type="GO" id="GO:0006508">
    <property type="term" value="P:proteolysis"/>
    <property type="evidence" value="ECO:0007669"/>
    <property type="project" value="UniProtKB-KW"/>
</dbReference>
<dbReference type="InterPro" id="IPR000064">
    <property type="entry name" value="NLP_P60_dom"/>
</dbReference>
<dbReference type="PANTHER" id="PTHR47360">
    <property type="entry name" value="MUREIN DD-ENDOPEPTIDASE MEPS/MUREIN LD-CARBOXYPEPTIDASE"/>
    <property type="match status" value="1"/>
</dbReference>
<dbReference type="AlphaFoldDB" id="A0A1H4AMS2"/>
<reference evidence="8 9" key="1">
    <citation type="submission" date="2016-10" db="EMBL/GenBank/DDBJ databases">
        <authorList>
            <person name="de Groot N.N."/>
        </authorList>
    </citation>
    <scope>NUCLEOTIDE SEQUENCE [LARGE SCALE GENOMIC DNA]</scope>
    <source>
        <strain evidence="8 9">DSM 23842</strain>
    </source>
</reference>
<dbReference type="Gene3D" id="3.90.1720.10">
    <property type="entry name" value="endopeptidase domain like (from Nostoc punctiforme)"/>
    <property type="match status" value="1"/>
</dbReference>
<evidence type="ECO:0000313" key="8">
    <source>
        <dbReference type="EMBL" id="SEA37165.1"/>
    </source>
</evidence>
<accession>A0A1H4AMS2</accession>
<sequence length="174" mass="19606">MRKVFLLLIFTIALSACKSTSTSTVVTKKTRTNTPITKRAPVDKETSRLTEAIIKNAKKYKGTRYKYGGTTRKGMDCSGLIYTAFKEEDISMPRTTTTLATHGDWIDLKEVQEGDLLFFATSKSSRKVNHVGIVTTSRLGKVEFIHSSTSRGVMISDLSEKYWYFAFVQARRVL</sequence>
<name>A0A1H4AMS2_BIZPA</name>